<dbReference type="SUPFAM" id="SSF56719">
    <property type="entry name" value="Type II DNA topoisomerase"/>
    <property type="match status" value="1"/>
</dbReference>
<feature type="site" description="Interaction with DNA" evidence="8">
    <location>
        <position position="89"/>
    </location>
</feature>
<keyword evidence="6 8" id="KW-0413">Isomerase</keyword>
<dbReference type="GO" id="GO:0003677">
    <property type="term" value="F:DNA binding"/>
    <property type="evidence" value="ECO:0007669"/>
    <property type="project" value="UniProtKB-UniRule"/>
</dbReference>
<dbReference type="FunFam" id="3.90.199.10:FF:000001">
    <property type="entry name" value="DNA gyrase subunit A"/>
    <property type="match status" value="1"/>
</dbReference>
<comment type="subcellular location">
    <subcellularLocation>
        <location evidence="8">Cell membrane</location>
        <topology evidence="8">Peripheral membrane protein</topology>
    </subcellularLocation>
</comment>
<evidence type="ECO:0000313" key="14">
    <source>
        <dbReference type="Proteomes" id="UP001171751"/>
    </source>
</evidence>
<dbReference type="PROSITE" id="PS52040">
    <property type="entry name" value="TOPO_IIA"/>
    <property type="match status" value="1"/>
</dbReference>
<feature type="active site" description="O-(5'-phospho-DNA)-tyrosine intermediate" evidence="8 9">
    <location>
        <position position="120"/>
    </location>
</feature>
<evidence type="ECO:0000256" key="10">
    <source>
        <dbReference type="SAM" id="Coils"/>
    </source>
</evidence>
<feature type="compositionally biased region" description="Basic and acidic residues" evidence="11">
    <location>
        <begin position="795"/>
        <end position="816"/>
    </location>
</feature>
<feature type="site" description="Interaction with DNA" evidence="8">
    <location>
        <position position="95"/>
    </location>
</feature>
<keyword evidence="3 8" id="KW-0799">Topoisomerase</keyword>
<feature type="domain" description="Topo IIA-type catalytic" evidence="12">
    <location>
        <begin position="32"/>
        <end position="496"/>
    </location>
</feature>
<dbReference type="Gene3D" id="2.120.10.90">
    <property type="entry name" value="DNA gyrase/topoisomerase IV, subunit A, C-terminal"/>
    <property type="match status" value="1"/>
</dbReference>
<dbReference type="SUPFAM" id="SSF101904">
    <property type="entry name" value="GyrA/ParC C-terminal domain-like"/>
    <property type="match status" value="1"/>
</dbReference>
<dbReference type="PANTHER" id="PTHR43493:SF9">
    <property type="entry name" value="DNA TOPOISOMERASE 4 SUBUNIT A"/>
    <property type="match status" value="1"/>
</dbReference>
<sequence length="816" mass="93173">MAQEQFQELNLSEVMSERFGRYSKYIIQERAIPDVRDGLKPVQRRIIYAMYHEGNTYDKGYRKSAKTVGNVIGNYHPHGDSSVYDAMVRLSQDWKIREPLVDMQGNNGSMDGDPAAAMRYTEARLSKIANELTMDLDKDTVDWILNFDDTEEEPTVLPARYPNLIVNGSTGISAGYATDIPPHNLGEVIDATVYLVDHPNAGLKKIMDFIKGPDFPTGAIIQGKDDLAKAYRTGKGRVVVRSKTEIESIRGGRQRIVIERIPYEVNKANLIQQIDDIRINRDIEGIQEVRDETDKDGLRIAIDLRKESSAEGILTYLLKNTDMQVNYNMNMVAINRKRPEQMGIIDIIQAYIDYRREVIMRRTQYLLRKAEDRQHIVEGLIRALSILDEIIATIRKSKNKKNAKDNLMQQFQFSERQAEAIVSLQLYRLSNTDIKELEAEAEELEEKVTSYELIISNPEELDRVIKSELRETKKNFATPRRTAVEDEIEELEVDKEVLIADEDVIVTVTKEGYLKRTSTRSFAASEISDLQLRDNDYPLFAEKMSTLDHIILFTNKGKAINRPVHALADIKWKTMGNHLSQEIALEEDEQILSVFGLKEFNDQKKFVFATSQGYIKQTLAGEFKPKKNFKSTSYKAINLKEDKLIQVMMVDADRALDVFTVTKEAYGLRYDLEEVSTVGPNARGVLSVNLKEEDQVMGTVLIDPYEGIQEVLLLSQRGFIKKMNLIDFEKSTRNKRGLKVYRSLKSNPHEVSLIIPVIDPQEEIIIITSIGKEKTIQAKDYASADRQSNGSGLFEEGRDGAPKDFRRMPLEKLEED</sequence>
<dbReference type="InterPro" id="IPR005741">
    <property type="entry name" value="TopoIV_A_Gpos"/>
</dbReference>
<dbReference type="SMART" id="SM00434">
    <property type="entry name" value="TOP4c"/>
    <property type="match status" value="1"/>
</dbReference>
<dbReference type="InterPro" id="IPR013758">
    <property type="entry name" value="Topo_IIA_A/C_ab"/>
</dbReference>
<dbReference type="FunFam" id="3.30.1360.40:FF:000002">
    <property type="entry name" value="DNA gyrase subunit A"/>
    <property type="match status" value="1"/>
</dbReference>
<dbReference type="GO" id="GO:0006265">
    <property type="term" value="P:DNA topological change"/>
    <property type="evidence" value="ECO:0007669"/>
    <property type="project" value="UniProtKB-UniRule"/>
</dbReference>
<feature type="site" description="Interaction with DNA" evidence="8">
    <location>
        <position position="78"/>
    </location>
</feature>
<evidence type="ECO:0000256" key="2">
    <source>
        <dbReference type="ARBA" id="ARBA00022475"/>
    </source>
</evidence>
<evidence type="ECO:0000256" key="11">
    <source>
        <dbReference type="SAM" id="MobiDB-lite"/>
    </source>
</evidence>
<dbReference type="InterPro" id="IPR035516">
    <property type="entry name" value="Gyrase/topoIV_suA_C"/>
</dbReference>
<dbReference type="CDD" id="cd00187">
    <property type="entry name" value="TOP4c"/>
    <property type="match status" value="1"/>
</dbReference>
<dbReference type="EMBL" id="JAUNQW010000030">
    <property type="protein sequence ID" value="MDO5457882.1"/>
    <property type="molecule type" value="Genomic_DNA"/>
</dbReference>
<dbReference type="HAMAP" id="MF_00937">
    <property type="entry name" value="ParC_type2"/>
    <property type="match status" value="1"/>
</dbReference>
<dbReference type="Gene3D" id="3.90.199.10">
    <property type="entry name" value="Topoisomerase II, domain 5"/>
    <property type="match status" value="1"/>
</dbReference>
<comment type="caution">
    <text evidence="13">The sequence shown here is derived from an EMBL/GenBank/DDBJ whole genome shotgun (WGS) entry which is preliminary data.</text>
</comment>
<protein>
    <recommendedName>
        <fullName evidence="8">DNA topoisomerase 4 subunit A</fullName>
        <ecNumber evidence="8">5.6.2.2</ecNumber>
    </recommendedName>
    <alternativeName>
        <fullName evidence="8">Topoisomerase IV subunit A</fullName>
    </alternativeName>
</protein>
<reference evidence="13" key="1">
    <citation type="submission" date="2023-07" db="EMBL/GenBank/DDBJ databases">
        <title>Between Cages and Wild: Unraveling the Impact of Captivity on Animal Microbiomes and Antimicrobial Resistance.</title>
        <authorList>
            <person name="Schmartz G.P."/>
            <person name="Rehner J."/>
            <person name="Schuff M.J."/>
            <person name="Becker S.L."/>
            <person name="Kravczyk M."/>
            <person name="Gurevich A."/>
            <person name="Francke R."/>
            <person name="Mueller R."/>
            <person name="Keller V."/>
            <person name="Keller A."/>
        </authorList>
    </citation>
    <scope>NUCLEOTIDE SEQUENCE</scope>
    <source>
        <strain evidence="13">S39M_St_73</strain>
    </source>
</reference>
<dbReference type="InterPro" id="IPR050220">
    <property type="entry name" value="Type_II_DNA_Topoisomerases"/>
</dbReference>
<dbReference type="EC" id="5.6.2.2" evidence="8"/>
<keyword evidence="5 8" id="KW-0472">Membrane</keyword>
<feature type="coiled-coil region" evidence="10">
    <location>
        <begin position="427"/>
        <end position="454"/>
    </location>
</feature>
<name>A0AA43UDA4_9LACT</name>
<comment type="similarity">
    <text evidence="8">Belongs to the type II topoisomerase GyrA/ParC subunit family. ParC type 2 subfamily.</text>
</comment>
<proteinExistence type="inferred from homology"/>
<feature type="site" description="Transition state stabilizer" evidence="8">
    <location>
        <position position="119"/>
    </location>
</feature>
<dbReference type="Pfam" id="PF00521">
    <property type="entry name" value="DNA_topoisoIV"/>
    <property type="match status" value="1"/>
</dbReference>
<keyword evidence="4 8" id="KW-0238">DNA-binding</keyword>
<dbReference type="InterPro" id="IPR013757">
    <property type="entry name" value="Topo_IIA_A_a_sf"/>
</dbReference>
<dbReference type="InterPro" id="IPR006691">
    <property type="entry name" value="GyrA/parC_rep"/>
</dbReference>
<dbReference type="GO" id="GO:0005737">
    <property type="term" value="C:cytoplasm"/>
    <property type="evidence" value="ECO:0007669"/>
    <property type="project" value="TreeGrafter"/>
</dbReference>
<comment type="subunit">
    <text evidence="7 8">Heterotetramer composed of ParC and ParE.</text>
</comment>
<evidence type="ECO:0000256" key="6">
    <source>
        <dbReference type="ARBA" id="ARBA00023235"/>
    </source>
</evidence>
<dbReference type="Pfam" id="PF03989">
    <property type="entry name" value="DNA_gyraseA_C"/>
    <property type="match status" value="5"/>
</dbReference>
<keyword evidence="2 8" id="KW-1003">Cell membrane</keyword>
<keyword evidence="14" id="KW-1185">Reference proteome</keyword>
<dbReference type="GO" id="GO:0005524">
    <property type="term" value="F:ATP binding"/>
    <property type="evidence" value="ECO:0007669"/>
    <property type="project" value="InterPro"/>
</dbReference>
<dbReference type="AlphaFoldDB" id="A0AA43UDA4"/>
<organism evidence="13 14">
    <name type="scientific">Atopococcus tabaci</name>
    <dbReference type="NCBI Taxonomy" id="269774"/>
    <lineage>
        <taxon>Bacteria</taxon>
        <taxon>Bacillati</taxon>
        <taxon>Bacillota</taxon>
        <taxon>Bacilli</taxon>
        <taxon>Lactobacillales</taxon>
        <taxon>Carnobacteriaceae</taxon>
        <taxon>Atopococcus</taxon>
    </lineage>
</organism>
<evidence type="ECO:0000256" key="7">
    <source>
        <dbReference type="ARBA" id="ARBA00063644"/>
    </source>
</evidence>
<accession>A0AA43UDA4</accession>
<dbReference type="InterPro" id="IPR002205">
    <property type="entry name" value="Topo_IIA_dom_A"/>
</dbReference>
<evidence type="ECO:0000256" key="4">
    <source>
        <dbReference type="ARBA" id="ARBA00023125"/>
    </source>
</evidence>
<dbReference type="Gene3D" id="1.10.268.10">
    <property type="entry name" value="Topoisomerase, domain 3"/>
    <property type="match status" value="1"/>
</dbReference>
<comment type="function">
    <text evidence="8">Topoisomerase IV is essential for chromosome segregation. It relaxes supercoiled DNA. Performs the decatenation events required during the replication of a circular DNA molecule.</text>
</comment>
<dbReference type="InterPro" id="IPR013760">
    <property type="entry name" value="Topo_IIA-like_dom_sf"/>
</dbReference>
<evidence type="ECO:0000259" key="12">
    <source>
        <dbReference type="PROSITE" id="PS52040"/>
    </source>
</evidence>
<feature type="site" description="Interaction with DNA" evidence="8">
    <location>
        <position position="40"/>
    </location>
</feature>
<dbReference type="PANTHER" id="PTHR43493">
    <property type="entry name" value="DNA GYRASE/TOPOISOMERASE SUBUNIT A"/>
    <property type="match status" value="1"/>
</dbReference>
<evidence type="ECO:0000256" key="5">
    <source>
        <dbReference type="ARBA" id="ARBA00023136"/>
    </source>
</evidence>
<dbReference type="GO" id="GO:0019897">
    <property type="term" value="C:extrinsic component of plasma membrane"/>
    <property type="evidence" value="ECO:0007669"/>
    <property type="project" value="UniProtKB-UniRule"/>
</dbReference>
<evidence type="ECO:0000256" key="8">
    <source>
        <dbReference type="HAMAP-Rule" id="MF_00937"/>
    </source>
</evidence>
<dbReference type="GO" id="GO:0034335">
    <property type="term" value="F:DNA negative supercoiling activity"/>
    <property type="evidence" value="ECO:0007669"/>
    <property type="project" value="UniProtKB-ARBA"/>
</dbReference>
<dbReference type="NCBIfam" id="TIGR01061">
    <property type="entry name" value="parC_Gpos"/>
    <property type="match status" value="1"/>
</dbReference>
<keyword evidence="10" id="KW-0175">Coiled coil</keyword>
<feature type="site" description="Interaction with DNA" evidence="8">
    <location>
        <position position="76"/>
    </location>
</feature>
<dbReference type="NCBIfam" id="NF004044">
    <property type="entry name" value="PRK05561.1"/>
    <property type="match status" value="1"/>
</dbReference>
<feature type="region of interest" description="Disordered" evidence="11">
    <location>
        <begin position="780"/>
        <end position="816"/>
    </location>
</feature>
<dbReference type="FunFam" id="2.120.10.90:FF:000005">
    <property type="entry name" value="DNA topoisomerase 4 subunit A"/>
    <property type="match status" value="1"/>
</dbReference>
<evidence type="ECO:0000256" key="3">
    <source>
        <dbReference type="ARBA" id="ARBA00023029"/>
    </source>
</evidence>
<evidence type="ECO:0000256" key="9">
    <source>
        <dbReference type="PROSITE-ProRule" id="PRU01384"/>
    </source>
</evidence>
<dbReference type="GO" id="GO:0009330">
    <property type="term" value="C:DNA topoisomerase type II (double strand cut, ATP-hydrolyzing) complex"/>
    <property type="evidence" value="ECO:0007669"/>
    <property type="project" value="TreeGrafter"/>
</dbReference>
<dbReference type="GO" id="GO:0005694">
    <property type="term" value="C:chromosome"/>
    <property type="evidence" value="ECO:0007669"/>
    <property type="project" value="InterPro"/>
</dbReference>
<dbReference type="Proteomes" id="UP001171751">
    <property type="component" value="Unassembled WGS sequence"/>
</dbReference>
<evidence type="ECO:0000313" key="13">
    <source>
        <dbReference type="EMBL" id="MDO5457882.1"/>
    </source>
</evidence>
<dbReference type="FunFam" id="1.10.268.10:FF:000001">
    <property type="entry name" value="DNA gyrase subunit A"/>
    <property type="match status" value="1"/>
</dbReference>
<dbReference type="Gene3D" id="3.30.1360.40">
    <property type="match status" value="1"/>
</dbReference>
<comment type="catalytic activity">
    <reaction evidence="1 8 9">
        <text>ATP-dependent breakage, passage and rejoining of double-stranded DNA.</text>
        <dbReference type="EC" id="5.6.2.2"/>
    </reaction>
</comment>
<dbReference type="GO" id="GO:0007059">
    <property type="term" value="P:chromosome segregation"/>
    <property type="evidence" value="ECO:0007669"/>
    <property type="project" value="UniProtKB-UniRule"/>
</dbReference>
<evidence type="ECO:0000256" key="1">
    <source>
        <dbReference type="ARBA" id="ARBA00000185"/>
    </source>
</evidence>
<gene>
    <name evidence="8 13" type="primary">parC</name>
    <name evidence="13" type="ORF">Q4F26_05990</name>
</gene>